<dbReference type="EMBL" id="ANHZ02000015">
    <property type="protein sequence ID" value="EME36355.1"/>
    <property type="molecule type" value="Genomic_DNA"/>
</dbReference>
<evidence type="ECO:0000259" key="9">
    <source>
        <dbReference type="PROSITE" id="PS50146"/>
    </source>
</evidence>
<dbReference type="PANTHER" id="PTHR12358:SF54">
    <property type="entry name" value="SPHINGOSINE KINASE RELATED PROTEIN"/>
    <property type="match status" value="1"/>
</dbReference>
<evidence type="ECO:0000256" key="7">
    <source>
        <dbReference type="ARBA" id="ARBA00023209"/>
    </source>
</evidence>
<dbReference type="InterPro" id="IPR016064">
    <property type="entry name" value="NAD/diacylglycerol_kinase_sf"/>
</dbReference>
<evidence type="ECO:0000256" key="8">
    <source>
        <dbReference type="ARBA" id="ARBA00023264"/>
    </source>
</evidence>
<comment type="caution">
    <text evidence="10">The sequence shown here is derived from an EMBL/GenBank/DDBJ whole genome shotgun (WGS) entry which is preliminary data.</text>
</comment>
<dbReference type="Proteomes" id="UP000009877">
    <property type="component" value="Unassembled WGS sequence"/>
</dbReference>
<dbReference type="GO" id="GO:0016301">
    <property type="term" value="F:kinase activity"/>
    <property type="evidence" value="ECO:0007669"/>
    <property type="project" value="UniProtKB-KW"/>
</dbReference>
<dbReference type="InterPro" id="IPR050187">
    <property type="entry name" value="Lipid_Phosphate_FormReg"/>
</dbReference>
<name>M2YCW1_9MICC</name>
<evidence type="ECO:0000256" key="5">
    <source>
        <dbReference type="ARBA" id="ARBA00022777"/>
    </source>
</evidence>
<sequence>MSDRADVVVIVHPLRRHAAAIEPLMRQRAAAAGLRVRFEATTSQRPGAQQAAQAVADGAARVIVAGGDGTVRSVASGLAGSGAALGIIPTGTANLFARNLGLRAPRTVKALDAALRHVLAADPIPHDVGLLSWSDADQQRHDDVFLAVAGMGEDAAVVAATDEALKSRTGWPAYLLRGAARLRSPLHTLGMRVDDGPELELPAWSVLIGSAPRIPLGIRVFPHVRTDSGDLELLRAAPQSLRDWASIGWHGLIRRPQRARALHYDCALSVELRARSPLLLQADGDLLGRAVQVRAEVRPGALLVAS</sequence>
<keyword evidence="5" id="KW-0418">Kinase</keyword>
<proteinExistence type="inferred from homology"/>
<accession>M2YCW1</accession>
<keyword evidence="7" id="KW-0594">Phospholipid biosynthesis</keyword>
<keyword evidence="7" id="KW-0444">Lipid biosynthesis</keyword>
<dbReference type="Pfam" id="PF19279">
    <property type="entry name" value="YegS_C"/>
    <property type="match status" value="1"/>
</dbReference>
<evidence type="ECO:0000256" key="2">
    <source>
        <dbReference type="ARBA" id="ARBA00005983"/>
    </source>
</evidence>
<evidence type="ECO:0000256" key="4">
    <source>
        <dbReference type="ARBA" id="ARBA00022741"/>
    </source>
</evidence>
<reference evidence="10 11" key="1">
    <citation type="journal article" date="2014" name="Genome Announc.">
        <title>Draft Genome Sequence of Kocuria palustris PEL.</title>
        <authorList>
            <person name="Sharma G."/>
            <person name="Khatri I."/>
            <person name="Subramanian S."/>
        </authorList>
    </citation>
    <scope>NUCLEOTIDE SEQUENCE [LARGE SCALE GENOMIC DNA]</scope>
    <source>
        <strain evidence="10 11">PEL</strain>
    </source>
</reference>
<evidence type="ECO:0000256" key="1">
    <source>
        <dbReference type="ARBA" id="ARBA00001946"/>
    </source>
</evidence>
<dbReference type="Gene3D" id="3.40.50.10330">
    <property type="entry name" value="Probable inorganic polyphosphate/atp-NAD kinase, domain 1"/>
    <property type="match status" value="1"/>
</dbReference>
<dbReference type="SMART" id="SM00046">
    <property type="entry name" value="DAGKc"/>
    <property type="match status" value="1"/>
</dbReference>
<protein>
    <submittedName>
        <fullName evidence="10">Transcription regulator</fullName>
    </submittedName>
</protein>
<keyword evidence="6" id="KW-0067">ATP-binding</keyword>
<evidence type="ECO:0000313" key="11">
    <source>
        <dbReference type="Proteomes" id="UP000009877"/>
    </source>
</evidence>
<dbReference type="RefSeq" id="WP_006214945.1">
    <property type="nucleotide sequence ID" value="NZ_ANHZ02000015.1"/>
</dbReference>
<evidence type="ECO:0000313" key="10">
    <source>
        <dbReference type="EMBL" id="EME36355.1"/>
    </source>
</evidence>
<dbReference type="PROSITE" id="PS50146">
    <property type="entry name" value="DAGK"/>
    <property type="match status" value="1"/>
</dbReference>
<keyword evidence="7" id="KW-0443">Lipid metabolism</keyword>
<organism evidence="10 11">
    <name type="scientific">Kocuria palustris PEL</name>
    <dbReference type="NCBI Taxonomy" id="1236550"/>
    <lineage>
        <taxon>Bacteria</taxon>
        <taxon>Bacillati</taxon>
        <taxon>Actinomycetota</taxon>
        <taxon>Actinomycetes</taxon>
        <taxon>Micrococcales</taxon>
        <taxon>Micrococcaceae</taxon>
        <taxon>Kocuria</taxon>
    </lineage>
</organism>
<keyword evidence="11" id="KW-1185">Reference proteome</keyword>
<keyword evidence="3" id="KW-0808">Transferase</keyword>
<dbReference type="GO" id="GO:0008654">
    <property type="term" value="P:phospholipid biosynthetic process"/>
    <property type="evidence" value="ECO:0007669"/>
    <property type="project" value="UniProtKB-KW"/>
</dbReference>
<keyword evidence="8" id="KW-1208">Phospholipid metabolism</keyword>
<dbReference type="InterPro" id="IPR001206">
    <property type="entry name" value="Diacylglycerol_kinase_cat_dom"/>
</dbReference>
<feature type="domain" description="DAGKc" evidence="9">
    <location>
        <begin position="2"/>
        <end position="134"/>
    </location>
</feature>
<dbReference type="Pfam" id="PF00781">
    <property type="entry name" value="DAGK_cat"/>
    <property type="match status" value="1"/>
</dbReference>
<dbReference type="GO" id="GO:0005524">
    <property type="term" value="F:ATP binding"/>
    <property type="evidence" value="ECO:0007669"/>
    <property type="project" value="UniProtKB-KW"/>
</dbReference>
<dbReference type="AlphaFoldDB" id="M2YCW1"/>
<dbReference type="InterPro" id="IPR017438">
    <property type="entry name" value="ATP-NAD_kinase_N"/>
</dbReference>
<keyword evidence="4" id="KW-0547">Nucleotide-binding</keyword>
<comment type="similarity">
    <text evidence="2">Belongs to the diacylglycerol/lipid kinase family.</text>
</comment>
<dbReference type="InterPro" id="IPR045540">
    <property type="entry name" value="YegS/DAGK_C"/>
</dbReference>
<evidence type="ECO:0000256" key="6">
    <source>
        <dbReference type="ARBA" id="ARBA00022840"/>
    </source>
</evidence>
<evidence type="ECO:0000256" key="3">
    <source>
        <dbReference type="ARBA" id="ARBA00022679"/>
    </source>
</evidence>
<comment type="cofactor">
    <cofactor evidence="1">
        <name>Mg(2+)</name>
        <dbReference type="ChEBI" id="CHEBI:18420"/>
    </cofactor>
</comment>
<dbReference type="SUPFAM" id="SSF111331">
    <property type="entry name" value="NAD kinase/diacylglycerol kinase-like"/>
    <property type="match status" value="1"/>
</dbReference>
<gene>
    <name evidence="10" type="ORF">C884_00523</name>
</gene>
<dbReference type="Gene3D" id="2.60.200.40">
    <property type="match status" value="1"/>
</dbReference>
<dbReference type="PANTHER" id="PTHR12358">
    <property type="entry name" value="SPHINGOSINE KINASE"/>
    <property type="match status" value="1"/>
</dbReference>